<sequence length="236" mass="24871">MLAGASEANCQMHSPRPAVGDMSVHRPRAPISKRPCTAAHYSTRDTPRPASTLQRASSTPLVPCWLRSMAGCGGKSGAGSLYAVLGVASDCSDAELRSAYRKLAMKWHPDKCAAAGSSGSGGGGVEAAKARFQKIQGAYAVLSDPNKRILYDVGAYDSDGEDDGAGEILGDILEAMNKTSPQEKGEGESLEDLQMQFEELFLRPDAYARSSSSSSSFRSSGQDETGKSSKIRAGKK</sequence>
<accession>A0ACD6AKD7</accession>
<reference evidence="1" key="2">
    <citation type="submission" date="2025-09" db="UniProtKB">
        <authorList>
            <consortium name="EnsemblPlants"/>
        </authorList>
    </citation>
    <scope>IDENTIFICATION</scope>
</reference>
<dbReference type="EnsemblPlants" id="AVESA.00010b.r2.7DG1382150.1">
    <property type="protein sequence ID" value="AVESA.00010b.r2.7DG1382150.1.CDS"/>
    <property type="gene ID" value="AVESA.00010b.r2.7DG1382150"/>
</dbReference>
<dbReference type="Proteomes" id="UP001732700">
    <property type="component" value="Chromosome 7D"/>
</dbReference>
<reference evidence="1" key="1">
    <citation type="submission" date="2021-05" db="EMBL/GenBank/DDBJ databases">
        <authorList>
            <person name="Scholz U."/>
            <person name="Mascher M."/>
            <person name="Fiebig A."/>
        </authorList>
    </citation>
    <scope>NUCLEOTIDE SEQUENCE [LARGE SCALE GENOMIC DNA]</scope>
</reference>
<name>A0ACD6AKD7_AVESA</name>
<proteinExistence type="predicted"/>
<organism evidence="1 2">
    <name type="scientific">Avena sativa</name>
    <name type="common">Oat</name>
    <dbReference type="NCBI Taxonomy" id="4498"/>
    <lineage>
        <taxon>Eukaryota</taxon>
        <taxon>Viridiplantae</taxon>
        <taxon>Streptophyta</taxon>
        <taxon>Embryophyta</taxon>
        <taxon>Tracheophyta</taxon>
        <taxon>Spermatophyta</taxon>
        <taxon>Magnoliopsida</taxon>
        <taxon>Liliopsida</taxon>
        <taxon>Poales</taxon>
        <taxon>Poaceae</taxon>
        <taxon>BOP clade</taxon>
        <taxon>Pooideae</taxon>
        <taxon>Poodae</taxon>
        <taxon>Poeae</taxon>
        <taxon>Poeae Chloroplast Group 1 (Aveneae type)</taxon>
        <taxon>Aveninae</taxon>
        <taxon>Avena</taxon>
    </lineage>
</organism>
<evidence type="ECO:0000313" key="1">
    <source>
        <dbReference type="EnsemblPlants" id="AVESA.00010b.r2.7DG1382150.1.CDS"/>
    </source>
</evidence>
<keyword evidence="2" id="KW-1185">Reference proteome</keyword>
<protein>
    <submittedName>
        <fullName evidence="1">Uncharacterized protein</fullName>
    </submittedName>
</protein>
<evidence type="ECO:0000313" key="2">
    <source>
        <dbReference type="Proteomes" id="UP001732700"/>
    </source>
</evidence>